<protein>
    <submittedName>
        <fullName evidence="1">Uncharacterized protein</fullName>
    </submittedName>
</protein>
<keyword evidence="2" id="KW-1185">Reference proteome</keyword>
<dbReference type="EMBL" id="JAUCGQ010000005">
    <property type="protein sequence ID" value="MDM7856662.1"/>
    <property type="molecule type" value="Genomic_DNA"/>
</dbReference>
<dbReference type="Proteomes" id="UP001529338">
    <property type="component" value="Unassembled WGS sequence"/>
</dbReference>
<name>A0ABT7SKE4_9CELL</name>
<gene>
    <name evidence="1" type="ORF">QRT04_17115</name>
</gene>
<comment type="caution">
    <text evidence="1">The sequence shown here is derived from an EMBL/GenBank/DDBJ whole genome shotgun (WGS) entry which is preliminary data.</text>
</comment>
<sequence length="54" mass="5893">MEPTIHPDAKKALLVSCDLAAEALMRSGVMQELRESAERQAAARRVRSVLEVAS</sequence>
<evidence type="ECO:0000313" key="1">
    <source>
        <dbReference type="EMBL" id="MDM7856662.1"/>
    </source>
</evidence>
<dbReference type="RefSeq" id="WP_289456966.1">
    <property type="nucleotide sequence ID" value="NZ_JAUCGQ010000005.1"/>
</dbReference>
<reference evidence="1 2" key="1">
    <citation type="submission" date="2023-06" db="EMBL/GenBank/DDBJ databases">
        <title>Cellulomonas sp. MW4 Whole genome sequence.</title>
        <authorList>
            <person name="Park S."/>
        </authorList>
    </citation>
    <scope>NUCLEOTIDE SEQUENCE [LARGE SCALE GENOMIC DNA]</scope>
    <source>
        <strain evidence="1 2">MW4</strain>
    </source>
</reference>
<evidence type="ECO:0000313" key="2">
    <source>
        <dbReference type="Proteomes" id="UP001529338"/>
    </source>
</evidence>
<organism evidence="1 2">
    <name type="scientific">Cellulomonas alba</name>
    <dbReference type="NCBI Taxonomy" id="3053467"/>
    <lineage>
        <taxon>Bacteria</taxon>
        <taxon>Bacillati</taxon>
        <taxon>Actinomycetota</taxon>
        <taxon>Actinomycetes</taxon>
        <taxon>Micrococcales</taxon>
        <taxon>Cellulomonadaceae</taxon>
        <taxon>Cellulomonas</taxon>
    </lineage>
</organism>
<accession>A0ABT7SKE4</accession>
<proteinExistence type="predicted"/>